<dbReference type="Gene3D" id="1.10.150.240">
    <property type="entry name" value="Putative phosphatase, domain 2"/>
    <property type="match status" value="1"/>
</dbReference>
<dbReference type="SFLD" id="SFLDS00003">
    <property type="entry name" value="Haloacid_Dehalogenase"/>
    <property type="match status" value="1"/>
</dbReference>
<dbReference type="InterPro" id="IPR023198">
    <property type="entry name" value="PGP-like_dom2"/>
</dbReference>
<proteinExistence type="predicted"/>
<evidence type="ECO:0000313" key="1">
    <source>
        <dbReference type="EMBL" id="MDU8688841.1"/>
    </source>
</evidence>
<dbReference type="Pfam" id="PF00702">
    <property type="entry name" value="Hydrolase"/>
    <property type="match status" value="1"/>
</dbReference>
<dbReference type="SFLD" id="SFLDG01129">
    <property type="entry name" value="C1.5:_HAD__Beta-PGM__Phosphata"/>
    <property type="match status" value="1"/>
</dbReference>
<dbReference type="Gene3D" id="3.40.50.1000">
    <property type="entry name" value="HAD superfamily/HAD-like"/>
    <property type="match status" value="1"/>
</dbReference>
<dbReference type="RefSeq" id="WP_249237739.1">
    <property type="nucleotide sequence ID" value="NZ_CP094473.1"/>
</dbReference>
<dbReference type="PANTHER" id="PTHR43611">
    <property type="entry name" value="ALPHA-D-GLUCOSE 1-PHOSPHATE PHOSPHATASE"/>
    <property type="match status" value="1"/>
</dbReference>
<sequence>MIKNIVFDMGNVLVRFDPELFMDRYSLTGEDRKLIRNEVFRSVEWTMLDRGVIDEEIAEQHILPRLPERLHDAARGLIETWDNPIVPVEGMLELLQALKAKGYRLYLLSNAATRQPIYWARAEASKLMDGALISAEVKLLKPDPQIYRTFLRKFALRPEECVFIDDTPINVEGALYENMAGIVFNMDVAALAESLHALGVEW</sequence>
<dbReference type="InterPro" id="IPR006439">
    <property type="entry name" value="HAD-SF_hydro_IA"/>
</dbReference>
<protein>
    <submittedName>
        <fullName evidence="1">HAD family phosphatase</fullName>
    </submittedName>
</protein>
<dbReference type="InterPro" id="IPR036412">
    <property type="entry name" value="HAD-like_sf"/>
</dbReference>
<accession>A0ABU3TZU6</accession>
<dbReference type="EMBL" id="JAWHPR010000004">
    <property type="protein sequence ID" value="MDU8688841.1"/>
    <property type="molecule type" value="Genomic_DNA"/>
</dbReference>
<dbReference type="Proteomes" id="UP001263246">
    <property type="component" value="Unassembled WGS sequence"/>
</dbReference>
<reference evidence="1 2" key="1">
    <citation type="submission" date="2023-10" db="EMBL/GenBank/DDBJ databases">
        <title>Host Genetic Regulation of Human Gut Microbial Structural Variation.</title>
        <authorList>
            <person name="Harmsen H.J.M."/>
        </authorList>
    </citation>
    <scope>NUCLEOTIDE SEQUENCE [LARGE SCALE GENOMIC DNA]</scope>
    <source>
        <strain evidence="1 2">HTF-F</strain>
    </source>
</reference>
<dbReference type="PANTHER" id="PTHR43611:SF3">
    <property type="entry name" value="FLAVIN MONONUCLEOTIDE HYDROLASE 1, CHLOROPLATIC"/>
    <property type="match status" value="1"/>
</dbReference>
<dbReference type="InterPro" id="IPR023214">
    <property type="entry name" value="HAD_sf"/>
</dbReference>
<comment type="caution">
    <text evidence="1">The sequence shown here is derived from an EMBL/GenBank/DDBJ whole genome shotgun (WGS) entry which is preliminary data.</text>
</comment>
<dbReference type="NCBIfam" id="TIGR01509">
    <property type="entry name" value="HAD-SF-IA-v3"/>
    <property type="match status" value="1"/>
</dbReference>
<dbReference type="SUPFAM" id="SSF56784">
    <property type="entry name" value="HAD-like"/>
    <property type="match status" value="1"/>
</dbReference>
<keyword evidence="2" id="KW-1185">Reference proteome</keyword>
<dbReference type="CDD" id="cd02603">
    <property type="entry name" value="HAD_sEH-N_like"/>
    <property type="match status" value="1"/>
</dbReference>
<name>A0ABU3TZU6_9FIRM</name>
<organism evidence="1 2">
    <name type="scientific">Faecalibacterium wellingii</name>
    <dbReference type="NCBI Taxonomy" id="2929491"/>
    <lineage>
        <taxon>Bacteria</taxon>
        <taxon>Bacillati</taxon>
        <taxon>Bacillota</taxon>
        <taxon>Clostridia</taxon>
        <taxon>Eubacteriales</taxon>
        <taxon>Oscillospiraceae</taxon>
        <taxon>Faecalibacterium</taxon>
    </lineage>
</organism>
<evidence type="ECO:0000313" key="2">
    <source>
        <dbReference type="Proteomes" id="UP001263246"/>
    </source>
</evidence>
<gene>
    <name evidence="1" type="ORF">RX402_08795</name>
</gene>